<keyword evidence="18" id="KW-1185">Reference proteome</keyword>
<protein>
    <recommendedName>
        <fullName evidence="3">Store-operated calcium entry-associated regulatory factor</fullName>
    </recommendedName>
    <alternativeName>
        <fullName evidence="13">Transmembrane protein 66</fullName>
    </alternativeName>
</protein>
<feature type="signal peptide" evidence="16">
    <location>
        <begin position="1"/>
        <end position="24"/>
    </location>
</feature>
<evidence type="ECO:0000256" key="10">
    <source>
        <dbReference type="ARBA" id="ARBA00022989"/>
    </source>
</evidence>
<comment type="caution">
    <text evidence="17">The sequence shown here is derived from an EMBL/GenBank/DDBJ whole genome shotgun (WGS) entry which is preliminary data.</text>
</comment>
<comment type="similarity">
    <text evidence="2">Belongs to the SARAF family.</text>
</comment>
<evidence type="ECO:0000256" key="15">
    <source>
        <dbReference type="SAM" id="Phobius"/>
    </source>
</evidence>
<keyword evidence="7 16" id="KW-0732">Signal</keyword>
<feature type="compositionally biased region" description="Polar residues" evidence="14">
    <location>
        <begin position="195"/>
        <end position="205"/>
    </location>
</feature>
<accession>A0AAV7VSM6</accession>
<dbReference type="Proteomes" id="UP001066276">
    <property type="component" value="Chromosome 1_2"/>
</dbReference>
<name>A0AAV7VSM6_PLEWA</name>
<keyword evidence="10 15" id="KW-1133">Transmembrane helix</keyword>
<feature type="region of interest" description="Disordered" evidence="14">
    <location>
        <begin position="195"/>
        <end position="240"/>
    </location>
</feature>
<evidence type="ECO:0000256" key="14">
    <source>
        <dbReference type="SAM" id="MobiDB-lite"/>
    </source>
</evidence>
<evidence type="ECO:0000313" key="18">
    <source>
        <dbReference type="Proteomes" id="UP001066276"/>
    </source>
</evidence>
<evidence type="ECO:0000256" key="6">
    <source>
        <dbReference type="ARBA" id="ARBA00022692"/>
    </source>
</evidence>
<keyword evidence="9" id="KW-0106">Calcium</keyword>
<keyword evidence="12 15" id="KW-0472">Membrane</keyword>
<feature type="chain" id="PRO_5043597051" description="Store-operated calcium entry-associated regulatory factor" evidence="16">
    <location>
        <begin position="25"/>
        <end position="341"/>
    </location>
</feature>
<keyword evidence="6 15" id="KW-0812">Transmembrane</keyword>
<dbReference type="EMBL" id="JANPWB010000002">
    <property type="protein sequence ID" value="KAJ1204709.1"/>
    <property type="molecule type" value="Genomic_DNA"/>
</dbReference>
<evidence type="ECO:0000256" key="11">
    <source>
        <dbReference type="ARBA" id="ARBA00023065"/>
    </source>
</evidence>
<dbReference type="Pfam" id="PF06682">
    <property type="entry name" value="SARAF"/>
    <property type="match status" value="1"/>
</dbReference>
<evidence type="ECO:0000256" key="9">
    <source>
        <dbReference type="ARBA" id="ARBA00022837"/>
    </source>
</evidence>
<evidence type="ECO:0000256" key="12">
    <source>
        <dbReference type="ARBA" id="ARBA00023136"/>
    </source>
</evidence>
<evidence type="ECO:0000256" key="1">
    <source>
        <dbReference type="ARBA" id="ARBA00004115"/>
    </source>
</evidence>
<comment type="subcellular location">
    <subcellularLocation>
        <location evidence="1">Endoplasmic reticulum membrane</location>
        <topology evidence="1">Single-pass type I membrane protein</topology>
    </subcellularLocation>
</comment>
<keyword evidence="11" id="KW-0406">Ion transport</keyword>
<evidence type="ECO:0000256" key="2">
    <source>
        <dbReference type="ARBA" id="ARBA00006833"/>
    </source>
</evidence>
<dbReference type="PANTHER" id="PTHR15929">
    <property type="entry name" value="STORE-OPERATED CALCIUM ENTRY-ASSOCIATED REGULATORY FACTOR"/>
    <property type="match status" value="1"/>
</dbReference>
<dbReference type="GO" id="GO:0006816">
    <property type="term" value="P:calcium ion transport"/>
    <property type="evidence" value="ECO:0007669"/>
    <property type="project" value="UniProtKB-KW"/>
</dbReference>
<evidence type="ECO:0000256" key="16">
    <source>
        <dbReference type="SAM" id="SignalP"/>
    </source>
</evidence>
<reference evidence="17" key="1">
    <citation type="journal article" date="2022" name="bioRxiv">
        <title>Sequencing and chromosome-scale assembly of the giantPleurodeles waltlgenome.</title>
        <authorList>
            <person name="Brown T."/>
            <person name="Elewa A."/>
            <person name="Iarovenko S."/>
            <person name="Subramanian E."/>
            <person name="Araus A.J."/>
            <person name="Petzold A."/>
            <person name="Susuki M."/>
            <person name="Suzuki K.-i.T."/>
            <person name="Hayashi T."/>
            <person name="Toyoda A."/>
            <person name="Oliveira C."/>
            <person name="Osipova E."/>
            <person name="Leigh N.D."/>
            <person name="Simon A."/>
            <person name="Yun M.H."/>
        </authorList>
    </citation>
    <scope>NUCLEOTIDE SEQUENCE</scope>
    <source>
        <strain evidence="17">20211129_DDA</strain>
        <tissue evidence="17">Liver</tissue>
    </source>
</reference>
<feature type="transmembrane region" description="Helical" evidence="15">
    <location>
        <begin position="167"/>
        <end position="187"/>
    </location>
</feature>
<sequence>MALPAALVLPCFAALLLPPSPVLAWSDHDKVLLREIQSVTLYGDRYTNSRRSSPIPQLACTGGTAGCSSYIPQVVQCQNKGWDGIDVQWECKADMDNSYRFGRLEVSCEGFDYPNDPYVLRGSCGLEYTLDLTEEGQKKSKSSYGGGGSSFGSGYSSYKNSPVSSEGGGAIVILIFLAIAFGIYKMFLSGGQQPQQPFADNTGHQNAYGPPPPGFSPDYTGAPPTGFSTGSPPPGFKSDFTGASAGFGGLGSGAGFGGAFGNRPHNANSGPGFWTGLGTGGVLGYLFGNRRSQPYQSPFFSTGTGAYSSFPSFGNSSGYSPPPPASSGTRTASGFGGTKRR</sequence>
<dbReference type="GO" id="GO:2001256">
    <property type="term" value="P:regulation of store-operated calcium entry"/>
    <property type="evidence" value="ECO:0007669"/>
    <property type="project" value="InterPro"/>
</dbReference>
<dbReference type="AlphaFoldDB" id="A0AAV7VSM6"/>
<evidence type="ECO:0000313" key="17">
    <source>
        <dbReference type="EMBL" id="KAJ1204709.1"/>
    </source>
</evidence>
<dbReference type="InterPro" id="IPR009567">
    <property type="entry name" value="SARAF"/>
</dbReference>
<keyword evidence="4" id="KW-0813">Transport</keyword>
<dbReference type="PANTHER" id="PTHR15929:SF0">
    <property type="entry name" value="STORE-OPERATED CALCIUM ENTRY-ASSOCIATED REGULATORY FACTOR"/>
    <property type="match status" value="1"/>
</dbReference>
<organism evidence="17 18">
    <name type="scientific">Pleurodeles waltl</name>
    <name type="common">Iberian ribbed newt</name>
    <dbReference type="NCBI Taxonomy" id="8319"/>
    <lineage>
        <taxon>Eukaryota</taxon>
        <taxon>Metazoa</taxon>
        <taxon>Chordata</taxon>
        <taxon>Craniata</taxon>
        <taxon>Vertebrata</taxon>
        <taxon>Euteleostomi</taxon>
        <taxon>Amphibia</taxon>
        <taxon>Batrachia</taxon>
        <taxon>Caudata</taxon>
        <taxon>Salamandroidea</taxon>
        <taxon>Salamandridae</taxon>
        <taxon>Pleurodelinae</taxon>
        <taxon>Pleurodeles</taxon>
    </lineage>
</organism>
<evidence type="ECO:0000256" key="5">
    <source>
        <dbReference type="ARBA" id="ARBA00022568"/>
    </source>
</evidence>
<keyword evidence="5" id="KW-0109">Calcium transport</keyword>
<dbReference type="GO" id="GO:0005789">
    <property type="term" value="C:endoplasmic reticulum membrane"/>
    <property type="evidence" value="ECO:0007669"/>
    <property type="project" value="UniProtKB-SubCell"/>
</dbReference>
<feature type="region of interest" description="Disordered" evidence="14">
    <location>
        <begin position="311"/>
        <end position="341"/>
    </location>
</feature>
<evidence type="ECO:0000256" key="8">
    <source>
        <dbReference type="ARBA" id="ARBA00022824"/>
    </source>
</evidence>
<evidence type="ECO:0000256" key="7">
    <source>
        <dbReference type="ARBA" id="ARBA00022729"/>
    </source>
</evidence>
<proteinExistence type="inferred from homology"/>
<keyword evidence="8" id="KW-0256">Endoplasmic reticulum</keyword>
<gene>
    <name evidence="17" type="ORF">NDU88_000148</name>
</gene>
<evidence type="ECO:0000256" key="3">
    <source>
        <dbReference type="ARBA" id="ARBA00016584"/>
    </source>
</evidence>
<evidence type="ECO:0000256" key="4">
    <source>
        <dbReference type="ARBA" id="ARBA00022448"/>
    </source>
</evidence>
<evidence type="ECO:0000256" key="13">
    <source>
        <dbReference type="ARBA" id="ARBA00031116"/>
    </source>
</evidence>